<dbReference type="EMBL" id="KZ679129">
    <property type="protein sequence ID" value="PTB78717.1"/>
    <property type="molecule type" value="Genomic_DNA"/>
</dbReference>
<dbReference type="OrthoDB" id="5337208at2759"/>
<feature type="transmembrane region" description="Helical" evidence="2">
    <location>
        <begin position="221"/>
        <end position="243"/>
    </location>
</feature>
<feature type="region of interest" description="Disordered" evidence="1">
    <location>
        <begin position="345"/>
        <end position="379"/>
    </location>
</feature>
<accession>A0A2T4CAW2</accession>
<evidence type="ECO:0000256" key="2">
    <source>
        <dbReference type="SAM" id="Phobius"/>
    </source>
</evidence>
<keyword evidence="2" id="KW-0472">Membrane</keyword>
<keyword evidence="2" id="KW-0812">Transmembrane</keyword>
<organism evidence="3 4">
    <name type="scientific">Trichoderma longibrachiatum ATCC 18648</name>
    <dbReference type="NCBI Taxonomy" id="983965"/>
    <lineage>
        <taxon>Eukaryota</taxon>
        <taxon>Fungi</taxon>
        <taxon>Dikarya</taxon>
        <taxon>Ascomycota</taxon>
        <taxon>Pezizomycotina</taxon>
        <taxon>Sordariomycetes</taxon>
        <taxon>Hypocreomycetidae</taxon>
        <taxon>Hypocreales</taxon>
        <taxon>Hypocreaceae</taxon>
        <taxon>Trichoderma</taxon>
    </lineage>
</organism>
<keyword evidence="4" id="KW-1185">Reference proteome</keyword>
<evidence type="ECO:0000313" key="4">
    <source>
        <dbReference type="Proteomes" id="UP000240760"/>
    </source>
</evidence>
<proteinExistence type="predicted"/>
<dbReference type="AlphaFoldDB" id="A0A2T4CAW2"/>
<dbReference type="STRING" id="983965.A0A2T4CAW2"/>
<dbReference type="Proteomes" id="UP000240760">
    <property type="component" value="Unassembled WGS sequence"/>
</dbReference>
<protein>
    <submittedName>
        <fullName evidence="3">Uncharacterized protein</fullName>
    </submittedName>
</protein>
<feature type="compositionally biased region" description="Polar residues" evidence="1">
    <location>
        <begin position="361"/>
        <end position="379"/>
    </location>
</feature>
<gene>
    <name evidence="3" type="ORF">M440DRAFT_1461757</name>
</gene>
<evidence type="ECO:0000313" key="3">
    <source>
        <dbReference type="EMBL" id="PTB78717.1"/>
    </source>
</evidence>
<reference evidence="3 4" key="1">
    <citation type="submission" date="2016-07" db="EMBL/GenBank/DDBJ databases">
        <title>Multiple horizontal gene transfer events from other fungi enriched the ability of initially mycotrophic Trichoderma (Ascomycota) to feed on dead plant biomass.</title>
        <authorList>
            <consortium name="DOE Joint Genome Institute"/>
            <person name="Aerts A."/>
            <person name="Atanasova L."/>
            <person name="Chenthamara K."/>
            <person name="Zhang J."/>
            <person name="Grujic M."/>
            <person name="Henrissat B."/>
            <person name="Kuo A."/>
            <person name="Salamov A."/>
            <person name="Lipzen A."/>
            <person name="Labutti K."/>
            <person name="Barry K."/>
            <person name="Miao Y."/>
            <person name="Rahimi M.J."/>
            <person name="Shen Q."/>
            <person name="Grigoriev I.V."/>
            <person name="Kubicek C.P."/>
            <person name="Druzhinina I.S."/>
        </authorList>
    </citation>
    <scope>NUCLEOTIDE SEQUENCE [LARGE SCALE GENOMIC DNA]</scope>
    <source>
        <strain evidence="3 4">ATCC 18648</strain>
    </source>
</reference>
<evidence type="ECO:0000256" key="1">
    <source>
        <dbReference type="SAM" id="MobiDB-lite"/>
    </source>
</evidence>
<name>A0A2T4CAW2_TRILO</name>
<sequence>MARAGPNLYHLWNRPEASVSVSIAEEAIRDVPRAIFVVHPDAQDNDRNVSFAIVVTSAHRASINQGDDPWYKTELQDKAFKSDDDTFNVTFWMKRQRPALSCWEQSTWTHKSKEVGTIDDLKAMHGLQVKQVLLDVLKDALTWPMLRTLGQASGNSALKSSAISSLGFINAEASKIVYDLERLVLASFASDEVENVLRDGRNEPADGAGDFVVSNPNFQTFSMVGLIMLFVVLFVLWIVQLVIHTIHRLHTDGKKAEECKGRMMLFKALPAAQLFRRIYEPKEKDEVDAQWECAANFPSEEDETMFKWVKCGREDVHCKGHIDGEPAEIAKITVKVKRPGLATMREHTSQGTGGTLVDAGNTPQVIETKNEVQNEGNSP</sequence>
<keyword evidence="2" id="KW-1133">Transmembrane helix</keyword>